<dbReference type="GO" id="GO:0016874">
    <property type="term" value="F:ligase activity"/>
    <property type="evidence" value="ECO:0007669"/>
    <property type="project" value="UniProtKB-KW"/>
</dbReference>
<keyword evidence="1" id="KW-0436">Ligase</keyword>
<proteinExistence type="predicted"/>
<dbReference type="PANTHER" id="PTHR10782">
    <property type="entry name" value="ZINC FINGER MIZ DOMAIN-CONTAINING PROTEIN"/>
    <property type="match status" value="1"/>
</dbReference>
<reference evidence="1" key="1">
    <citation type="journal article" date="2023" name="Mol. Ecol. Resour.">
        <title>Chromosome-level genome assembly of a triploid poplar Populus alba 'Berolinensis'.</title>
        <authorList>
            <person name="Chen S."/>
            <person name="Yu Y."/>
            <person name="Wang X."/>
            <person name="Wang S."/>
            <person name="Zhang T."/>
            <person name="Zhou Y."/>
            <person name="He R."/>
            <person name="Meng N."/>
            <person name="Wang Y."/>
            <person name="Liu W."/>
            <person name="Liu Z."/>
            <person name="Liu J."/>
            <person name="Guo Q."/>
            <person name="Huang H."/>
            <person name="Sederoff R.R."/>
            <person name="Wang G."/>
            <person name="Qu G."/>
            <person name="Chen S."/>
        </authorList>
    </citation>
    <scope>NUCLEOTIDE SEQUENCE</scope>
    <source>
        <strain evidence="1">SC-2020</strain>
    </source>
</reference>
<sequence>MVGMMAGTMMPPPQAAEGVTIRAAGQQMSASLANSFRVHAVAERLSLHIQPGFDSNPTEFFGLCLSLARGIDFAVANNETLPKAQELPFLLKQICQRKNDVFLQAAIMVLMASVKNACMVGWFQEKETQELVTLATEGKSFALMEILMAGTTDSLSIIPTIMSRFYPLMKMGQIIVSLEVKPGFGAQVIDFHISKTTRNSTEDKIWLFSSTAQIITRDILHLYCNPTRM</sequence>
<gene>
    <name evidence="1" type="ORF">NC653_009133</name>
</gene>
<keyword evidence="2" id="KW-1185">Reference proteome</keyword>
<dbReference type="Proteomes" id="UP001164929">
    <property type="component" value="Chromosome 3"/>
</dbReference>
<protein>
    <submittedName>
        <fullName evidence="1">E4 SUMO-protein ligase PIAL2</fullName>
    </submittedName>
</protein>
<dbReference type="GO" id="GO:0000785">
    <property type="term" value="C:chromatin"/>
    <property type="evidence" value="ECO:0007669"/>
    <property type="project" value="TreeGrafter"/>
</dbReference>
<evidence type="ECO:0000313" key="1">
    <source>
        <dbReference type="EMBL" id="KAJ7004162.1"/>
    </source>
</evidence>
<dbReference type="EMBL" id="JAQIZT010000003">
    <property type="protein sequence ID" value="KAJ7004162.1"/>
    <property type="molecule type" value="Genomic_DNA"/>
</dbReference>
<dbReference type="GO" id="GO:0061665">
    <property type="term" value="F:SUMO ligase activity"/>
    <property type="evidence" value="ECO:0007669"/>
    <property type="project" value="TreeGrafter"/>
</dbReference>
<name>A0AAD6W9H8_9ROSI</name>
<comment type="caution">
    <text evidence="1">The sequence shown here is derived from an EMBL/GenBank/DDBJ whole genome shotgun (WGS) entry which is preliminary data.</text>
</comment>
<dbReference type="GO" id="GO:0016925">
    <property type="term" value="P:protein sumoylation"/>
    <property type="evidence" value="ECO:0007669"/>
    <property type="project" value="TreeGrafter"/>
</dbReference>
<dbReference type="PANTHER" id="PTHR10782:SF4">
    <property type="entry name" value="TONALLI, ISOFORM E"/>
    <property type="match status" value="1"/>
</dbReference>
<evidence type="ECO:0000313" key="2">
    <source>
        <dbReference type="Proteomes" id="UP001164929"/>
    </source>
</evidence>
<organism evidence="1 2">
    <name type="scientific">Populus alba x Populus x berolinensis</name>
    <dbReference type="NCBI Taxonomy" id="444605"/>
    <lineage>
        <taxon>Eukaryota</taxon>
        <taxon>Viridiplantae</taxon>
        <taxon>Streptophyta</taxon>
        <taxon>Embryophyta</taxon>
        <taxon>Tracheophyta</taxon>
        <taxon>Spermatophyta</taxon>
        <taxon>Magnoliopsida</taxon>
        <taxon>eudicotyledons</taxon>
        <taxon>Gunneridae</taxon>
        <taxon>Pentapetalae</taxon>
        <taxon>rosids</taxon>
        <taxon>fabids</taxon>
        <taxon>Malpighiales</taxon>
        <taxon>Salicaceae</taxon>
        <taxon>Saliceae</taxon>
        <taxon>Populus</taxon>
    </lineage>
</organism>
<accession>A0AAD6W9H8</accession>
<dbReference type="AlphaFoldDB" id="A0AAD6W9H8"/>